<evidence type="ECO:0000313" key="2">
    <source>
        <dbReference type="EMBL" id="KMO95689.1"/>
    </source>
</evidence>
<reference evidence="2 3" key="1">
    <citation type="submission" date="2015-06" db="EMBL/GenBank/DDBJ databases">
        <title>Recapitulation of the evolution of biosynthetic gene clusters reveals hidden chemical diversity on bacterial genomes.</title>
        <authorList>
            <person name="Cruz-Morales P."/>
            <person name="Martinez-Guerrero C."/>
            <person name="Morales-Escalante M.A."/>
            <person name="Yanez-Guerra L.A."/>
            <person name="Kopp J.F."/>
            <person name="Feldmann J."/>
            <person name="Ramos-Aboites H.E."/>
            <person name="Barona-Gomez F."/>
        </authorList>
    </citation>
    <scope>NUCLEOTIDE SEQUENCE [LARGE SCALE GENOMIC DNA]</scope>
    <source>
        <strain evidence="2 3">ATCC 31245</strain>
    </source>
</reference>
<evidence type="ECO:0000313" key="3">
    <source>
        <dbReference type="Proteomes" id="UP000035932"/>
    </source>
</evidence>
<name>A0A0J6XKG0_9ACTN</name>
<keyword evidence="3" id="KW-1185">Reference proteome</keyword>
<gene>
    <name evidence="2" type="ORF">ACS04_22280</name>
</gene>
<comment type="caution">
    <text evidence="2">The sequence shown here is derived from an EMBL/GenBank/DDBJ whole genome shotgun (WGS) entry which is preliminary data.</text>
</comment>
<dbReference type="STRING" id="66430.ACS04_22280"/>
<dbReference type="Proteomes" id="UP000035932">
    <property type="component" value="Unassembled WGS sequence"/>
</dbReference>
<evidence type="ECO:0000256" key="1">
    <source>
        <dbReference type="SAM" id="MobiDB-lite"/>
    </source>
</evidence>
<proteinExistence type="predicted"/>
<organism evidence="2 3">
    <name type="scientific">Streptomyces roseus</name>
    <dbReference type="NCBI Taxonomy" id="66430"/>
    <lineage>
        <taxon>Bacteria</taxon>
        <taxon>Bacillati</taxon>
        <taxon>Actinomycetota</taxon>
        <taxon>Actinomycetes</taxon>
        <taxon>Kitasatosporales</taxon>
        <taxon>Streptomycetaceae</taxon>
        <taxon>Streptomyces</taxon>
    </lineage>
</organism>
<sequence>MPEITPAAKGPAPVQLTASAPEPALTPASEVKPEDVAALSLEYRDGVPVLVAAAGTYIPAHIEVVDGEGNPAAAYTAGTTTPTTTRLYHAIDGYYLHQNDEPN</sequence>
<dbReference type="EMBL" id="LFML01000090">
    <property type="protein sequence ID" value="KMO95689.1"/>
    <property type="molecule type" value="Genomic_DNA"/>
</dbReference>
<accession>A0A0J6XKG0</accession>
<dbReference type="PATRIC" id="fig|66430.4.peg.7351"/>
<dbReference type="AlphaFoldDB" id="A0A0J6XKG0"/>
<feature type="region of interest" description="Disordered" evidence="1">
    <location>
        <begin position="1"/>
        <end position="29"/>
    </location>
</feature>
<protein>
    <submittedName>
        <fullName evidence="2">Uncharacterized protein</fullName>
    </submittedName>
</protein>